<proteinExistence type="predicted"/>
<dbReference type="EMBL" id="JAACJN010000019">
    <property type="protein sequence ID" value="KAF5389946.1"/>
    <property type="molecule type" value="Genomic_DNA"/>
</dbReference>
<feature type="chain" id="PRO_5034643700" evidence="1">
    <location>
        <begin position="26"/>
        <end position="161"/>
    </location>
</feature>
<evidence type="ECO:0000313" key="3">
    <source>
        <dbReference type="Proteomes" id="UP000518752"/>
    </source>
</evidence>
<dbReference type="Proteomes" id="UP000518752">
    <property type="component" value="Unassembled WGS sequence"/>
</dbReference>
<feature type="signal peptide" evidence="1">
    <location>
        <begin position="1"/>
        <end position="25"/>
    </location>
</feature>
<accession>A0A8H5MDS1</accession>
<reference evidence="2 3" key="1">
    <citation type="journal article" date="2020" name="ISME J.">
        <title>Uncovering the hidden diversity of litter-decomposition mechanisms in mushroom-forming fungi.</title>
        <authorList>
            <person name="Floudas D."/>
            <person name="Bentzer J."/>
            <person name="Ahren D."/>
            <person name="Johansson T."/>
            <person name="Persson P."/>
            <person name="Tunlid A."/>
        </authorList>
    </citation>
    <scope>NUCLEOTIDE SEQUENCE [LARGE SCALE GENOMIC DNA]</scope>
    <source>
        <strain evidence="2 3">CBS 406.79</strain>
    </source>
</reference>
<organism evidence="2 3">
    <name type="scientific">Collybiopsis confluens</name>
    <dbReference type="NCBI Taxonomy" id="2823264"/>
    <lineage>
        <taxon>Eukaryota</taxon>
        <taxon>Fungi</taxon>
        <taxon>Dikarya</taxon>
        <taxon>Basidiomycota</taxon>
        <taxon>Agaricomycotina</taxon>
        <taxon>Agaricomycetes</taxon>
        <taxon>Agaricomycetidae</taxon>
        <taxon>Agaricales</taxon>
        <taxon>Marasmiineae</taxon>
        <taxon>Omphalotaceae</taxon>
        <taxon>Collybiopsis</taxon>
    </lineage>
</organism>
<comment type="caution">
    <text evidence="2">The sequence shown here is derived from an EMBL/GenBank/DDBJ whole genome shotgun (WGS) entry which is preliminary data.</text>
</comment>
<sequence>MLFARMKALHAVVLVTATLVNVSFGAFDQCKDPLTNQTIRVTELCSKYSTPTNDVFAVGETVDGVCELFYYYRPGGPKTDKNCIPHGGVQTTSEAIFCKTASCAAYYNNPTCAGQATISGILPIQGPFLPGTPLPLLNIWGPLIGTTATCEPGINILPQQP</sequence>
<keyword evidence="1" id="KW-0732">Signal</keyword>
<evidence type="ECO:0000313" key="2">
    <source>
        <dbReference type="EMBL" id="KAF5389946.1"/>
    </source>
</evidence>
<dbReference type="AlphaFoldDB" id="A0A8H5MDS1"/>
<keyword evidence="3" id="KW-1185">Reference proteome</keyword>
<gene>
    <name evidence="2" type="ORF">D9757_003624</name>
</gene>
<evidence type="ECO:0000256" key="1">
    <source>
        <dbReference type="SAM" id="SignalP"/>
    </source>
</evidence>
<name>A0A8H5MDS1_9AGAR</name>
<protein>
    <submittedName>
        <fullName evidence="2">Uncharacterized protein</fullName>
    </submittedName>
</protein>